<accession>A0ABS3J1J2</accession>
<evidence type="ECO:0000313" key="3">
    <source>
        <dbReference type="Proteomes" id="UP000664288"/>
    </source>
</evidence>
<name>A0ABS3J1J2_9HYPH</name>
<dbReference type="InterPro" id="IPR035437">
    <property type="entry name" value="SNase_OB-fold_sf"/>
</dbReference>
<dbReference type="EMBL" id="JAFMPY010000006">
    <property type="protein sequence ID" value="MBO0903544.1"/>
    <property type="molecule type" value="Genomic_DNA"/>
</dbReference>
<dbReference type="RefSeq" id="WP_207350180.1">
    <property type="nucleotide sequence ID" value="NZ_JAFMPY010000006.1"/>
</dbReference>
<dbReference type="Proteomes" id="UP000664288">
    <property type="component" value="Unassembled WGS sequence"/>
</dbReference>
<gene>
    <name evidence="2" type="ORF">J1C47_07805</name>
</gene>
<reference evidence="2 3" key="1">
    <citation type="submission" date="2021-03" db="EMBL/GenBank/DDBJ databases">
        <title>Whole genome sequence of Jiella sp. MQZ13P-4.</title>
        <authorList>
            <person name="Tuo L."/>
        </authorList>
    </citation>
    <scope>NUCLEOTIDE SEQUENCE [LARGE SCALE GENOMIC DNA]</scope>
    <source>
        <strain evidence="2 3">MQZ13P-4</strain>
    </source>
</reference>
<keyword evidence="3" id="KW-1185">Reference proteome</keyword>
<protein>
    <submittedName>
        <fullName evidence="2">Thermonuclease family protein</fullName>
    </submittedName>
</protein>
<feature type="domain" description="TNase-like" evidence="1">
    <location>
        <begin position="112"/>
        <end position="184"/>
    </location>
</feature>
<organism evidence="2 3">
    <name type="scientific">Jiella sonneratiae</name>
    <dbReference type="NCBI Taxonomy" id="2816856"/>
    <lineage>
        <taxon>Bacteria</taxon>
        <taxon>Pseudomonadati</taxon>
        <taxon>Pseudomonadota</taxon>
        <taxon>Alphaproteobacteria</taxon>
        <taxon>Hyphomicrobiales</taxon>
        <taxon>Aurantimonadaceae</taxon>
        <taxon>Jiella</taxon>
    </lineage>
</organism>
<sequence>MAQSTRTSWRSASTRRRRRGAWRLPFKLAREALLVAAVFLAAVAVGRLHENGVADEFFAAVEGGLSATASGVGGHGAAAASVHGALPVCGRGERRTCLVDGDTGWADGRKWRLARIDTPEVFSPACPAERRIGEQATRRLQALLSQGYRLAADGTDRYGRDLVTITLADGRDAGRVLMGEGLAQPWPNRSNPWCG</sequence>
<proteinExistence type="predicted"/>
<evidence type="ECO:0000313" key="2">
    <source>
        <dbReference type="EMBL" id="MBO0903544.1"/>
    </source>
</evidence>
<dbReference type="SUPFAM" id="SSF50199">
    <property type="entry name" value="Staphylococcal nuclease"/>
    <property type="match status" value="1"/>
</dbReference>
<evidence type="ECO:0000259" key="1">
    <source>
        <dbReference type="Pfam" id="PF00565"/>
    </source>
</evidence>
<dbReference type="InterPro" id="IPR016071">
    <property type="entry name" value="Staphylococal_nuclease_OB-fold"/>
</dbReference>
<dbReference type="Pfam" id="PF00565">
    <property type="entry name" value="SNase"/>
    <property type="match status" value="1"/>
</dbReference>
<comment type="caution">
    <text evidence="2">The sequence shown here is derived from an EMBL/GenBank/DDBJ whole genome shotgun (WGS) entry which is preliminary data.</text>
</comment>
<dbReference type="Gene3D" id="2.40.50.90">
    <property type="match status" value="1"/>
</dbReference>